<protein>
    <submittedName>
        <fullName evidence="2">Uncharacterized protein</fullName>
    </submittedName>
</protein>
<dbReference type="Proteomes" id="UP001358586">
    <property type="component" value="Chromosome 1"/>
</dbReference>
<feature type="region of interest" description="Disordered" evidence="1">
    <location>
        <begin position="1"/>
        <end position="70"/>
    </location>
</feature>
<accession>A0ABR0QYW1</accession>
<proteinExistence type="predicted"/>
<keyword evidence="3" id="KW-1185">Reference proteome</keyword>
<evidence type="ECO:0000313" key="2">
    <source>
        <dbReference type="EMBL" id="KAK5844112.1"/>
    </source>
</evidence>
<feature type="compositionally biased region" description="Basic and acidic residues" evidence="1">
    <location>
        <begin position="14"/>
        <end position="25"/>
    </location>
</feature>
<reference evidence="2 3" key="1">
    <citation type="submission" date="2023-03" db="EMBL/GenBank/DDBJ databases">
        <title>WGS of Gossypium arboreum.</title>
        <authorList>
            <person name="Yu D."/>
        </authorList>
    </citation>
    <scope>NUCLEOTIDE SEQUENCE [LARGE SCALE GENOMIC DNA]</scope>
    <source>
        <tissue evidence="2">Leaf</tissue>
    </source>
</reference>
<comment type="caution">
    <text evidence="2">The sequence shown here is derived from an EMBL/GenBank/DDBJ whole genome shotgun (WGS) entry which is preliminary data.</text>
</comment>
<evidence type="ECO:0000256" key="1">
    <source>
        <dbReference type="SAM" id="MobiDB-lite"/>
    </source>
</evidence>
<dbReference type="EMBL" id="JARKNE010000001">
    <property type="protein sequence ID" value="KAK5844112.1"/>
    <property type="molecule type" value="Genomic_DNA"/>
</dbReference>
<gene>
    <name evidence="2" type="ORF">PVK06_000247</name>
</gene>
<organism evidence="2 3">
    <name type="scientific">Gossypium arboreum</name>
    <name type="common">Tree cotton</name>
    <name type="synonym">Gossypium nanking</name>
    <dbReference type="NCBI Taxonomy" id="29729"/>
    <lineage>
        <taxon>Eukaryota</taxon>
        <taxon>Viridiplantae</taxon>
        <taxon>Streptophyta</taxon>
        <taxon>Embryophyta</taxon>
        <taxon>Tracheophyta</taxon>
        <taxon>Spermatophyta</taxon>
        <taxon>Magnoliopsida</taxon>
        <taxon>eudicotyledons</taxon>
        <taxon>Gunneridae</taxon>
        <taxon>Pentapetalae</taxon>
        <taxon>rosids</taxon>
        <taxon>malvids</taxon>
        <taxon>Malvales</taxon>
        <taxon>Malvaceae</taxon>
        <taxon>Malvoideae</taxon>
        <taxon>Gossypium</taxon>
    </lineage>
</organism>
<name>A0ABR0QYW1_GOSAR</name>
<evidence type="ECO:0000313" key="3">
    <source>
        <dbReference type="Proteomes" id="UP001358586"/>
    </source>
</evidence>
<feature type="compositionally biased region" description="Polar residues" evidence="1">
    <location>
        <begin position="46"/>
        <end position="70"/>
    </location>
</feature>
<sequence>MEEGRMGDPARLTKQSEARENPRARDHQHRLQALTVEEPRTKRPSDQSAMSSHQRNTGAKTPPNLRNSLR</sequence>